<organism evidence="3 4">
    <name type="scientific">Hymenobacter bucti</name>
    <dbReference type="NCBI Taxonomy" id="1844114"/>
    <lineage>
        <taxon>Bacteria</taxon>
        <taxon>Pseudomonadati</taxon>
        <taxon>Bacteroidota</taxon>
        <taxon>Cytophagia</taxon>
        <taxon>Cytophagales</taxon>
        <taxon>Hymenobacteraceae</taxon>
        <taxon>Hymenobacter</taxon>
    </lineage>
</organism>
<feature type="transmembrane region" description="Helical" evidence="1">
    <location>
        <begin position="182"/>
        <end position="200"/>
    </location>
</feature>
<reference evidence="4" key="1">
    <citation type="journal article" date="2019" name="Int. J. Syst. Evol. Microbiol.">
        <title>The Global Catalogue of Microorganisms (GCM) 10K type strain sequencing project: providing services to taxonomists for standard genome sequencing and annotation.</title>
        <authorList>
            <consortium name="The Broad Institute Genomics Platform"/>
            <consortium name="The Broad Institute Genome Sequencing Center for Infectious Disease"/>
            <person name="Wu L."/>
            <person name="Ma J."/>
        </authorList>
    </citation>
    <scope>NUCLEOTIDE SEQUENCE [LARGE SCALE GENOMIC DNA]</scope>
    <source>
        <strain evidence="4">CGMCC 1.15795</strain>
    </source>
</reference>
<dbReference type="Pfam" id="PF14360">
    <property type="entry name" value="PAP2_C"/>
    <property type="match status" value="1"/>
</dbReference>
<dbReference type="RefSeq" id="WP_382314742.1">
    <property type="nucleotide sequence ID" value="NZ_JBHUFD010000005.1"/>
</dbReference>
<keyword evidence="1" id="KW-1133">Transmembrane helix</keyword>
<keyword evidence="4" id="KW-1185">Reference proteome</keyword>
<dbReference type="EMBL" id="JBHUFD010000005">
    <property type="protein sequence ID" value="MFD1873660.1"/>
    <property type="molecule type" value="Genomic_DNA"/>
</dbReference>
<evidence type="ECO:0000256" key="1">
    <source>
        <dbReference type="SAM" id="Phobius"/>
    </source>
</evidence>
<feature type="domain" description="Sphingomyelin synthase-like" evidence="2">
    <location>
        <begin position="161"/>
        <end position="222"/>
    </location>
</feature>
<keyword evidence="1" id="KW-0812">Transmembrane</keyword>
<sequence>MRVLPPVSSRSLARPVAAVPAAGAEAWARALAQPAFCWRWALLLALLFGVLVPVVPGYFHYIQQRPGAVAFDPLLQLLPRHEVAWPIFGLMYGSVVAAVGWLTRWPHLFLRGLWGYFILVALRLAAIWLVPLVPPLDIVDMPDPFLALLFHTDASQAITKDLFFSGHTSTVALLALAVRGRWWQGTLAVAATAIGVLVLVQRVHYTYDVLAAPLFAWLAYWAAGFIWSTTAESELGQVEV</sequence>
<feature type="transmembrane region" description="Helical" evidence="1">
    <location>
        <begin position="114"/>
        <end position="133"/>
    </location>
</feature>
<name>A0ABW4QW96_9BACT</name>
<proteinExistence type="predicted"/>
<keyword evidence="1" id="KW-0472">Membrane</keyword>
<comment type="caution">
    <text evidence="3">The sequence shown here is derived from an EMBL/GenBank/DDBJ whole genome shotgun (WGS) entry which is preliminary data.</text>
</comment>
<protein>
    <submittedName>
        <fullName evidence="3">Phosphatase PAP2-related protein</fullName>
    </submittedName>
</protein>
<feature type="transmembrane region" description="Helical" evidence="1">
    <location>
        <begin position="207"/>
        <end position="227"/>
    </location>
</feature>
<dbReference type="InterPro" id="IPR025749">
    <property type="entry name" value="Sphingomyelin_synth-like_dom"/>
</dbReference>
<dbReference type="Proteomes" id="UP001597197">
    <property type="component" value="Unassembled WGS sequence"/>
</dbReference>
<gene>
    <name evidence="3" type="ORF">ACFSDX_14530</name>
</gene>
<feature type="transmembrane region" description="Helical" evidence="1">
    <location>
        <begin position="83"/>
        <end position="102"/>
    </location>
</feature>
<evidence type="ECO:0000313" key="3">
    <source>
        <dbReference type="EMBL" id="MFD1873660.1"/>
    </source>
</evidence>
<feature type="transmembrane region" description="Helical" evidence="1">
    <location>
        <begin position="40"/>
        <end position="63"/>
    </location>
</feature>
<evidence type="ECO:0000259" key="2">
    <source>
        <dbReference type="Pfam" id="PF14360"/>
    </source>
</evidence>
<evidence type="ECO:0000313" key="4">
    <source>
        <dbReference type="Proteomes" id="UP001597197"/>
    </source>
</evidence>
<accession>A0ABW4QW96</accession>
<dbReference type="Gene3D" id="1.20.144.10">
    <property type="entry name" value="Phosphatidic acid phosphatase type 2/haloperoxidase"/>
    <property type="match status" value="1"/>
</dbReference>